<dbReference type="STRING" id="862908.BMS_0034"/>
<dbReference type="HOGENOM" id="CLU_2395621_0_0_7"/>
<keyword evidence="3" id="KW-1185">Reference proteome</keyword>
<dbReference type="Proteomes" id="UP000008963">
    <property type="component" value="Chromosome"/>
</dbReference>
<keyword evidence="1" id="KW-0472">Membrane</keyword>
<proteinExistence type="predicted"/>
<feature type="transmembrane region" description="Helical" evidence="1">
    <location>
        <begin position="60"/>
        <end position="80"/>
    </location>
</feature>
<keyword evidence="1" id="KW-0812">Transmembrane</keyword>
<feature type="transmembrane region" description="Helical" evidence="1">
    <location>
        <begin position="30"/>
        <end position="48"/>
    </location>
</feature>
<name>E1X1Q7_HALMS</name>
<keyword evidence="1" id="KW-1133">Transmembrane helix</keyword>
<sequence>MTYILLISLIFITGVVAIFMMFARQSAIDYFVSLTHFFTLFVLVSHYLELTQRVSFNGSLVIVFGLIFVVSIFTSVVIRFKHYKKTGNSNIEG</sequence>
<organism evidence="2 3">
    <name type="scientific">Halobacteriovorax marinus (strain ATCC BAA-682 / DSM 15412 / SJ)</name>
    <name type="common">Bacteriovorax marinus</name>
    <dbReference type="NCBI Taxonomy" id="862908"/>
    <lineage>
        <taxon>Bacteria</taxon>
        <taxon>Pseudomonadati</taxon>
        <taxon>Bdellovibrionota</taxon>
        <taxon>Bacteriovoracia</taxon>
        <taxon>Bacteriovoracales</taxon>
        <taxon>Halobacteriovoraceae</taxon>
        <taxon>Halobacteriovorax</taxon>
    </lineage>
</organism>
<accession>E1X1Q7</accession>
<evidence type="ECO:0000313" key="3">
    <source>
        <dbReference type="Proteomes" id="UP000008963"/>
    </source>
</evidence>
<evidence type="ECO:0000313" key="2">
    <source>
        <dbReference type="EMBL" id="CBW24976.1"/>
    </source>
</evidence>
<dbReference type="KEGG" id="bmx:BMS_0034"/>
<dbReference type="RefSeq" id="WP_014242765.1">
    <property type="nucleotide sequence ID" value="NC_016620.1"/>
</dbReference>
<dbReference type="EMBL" id="FQ312005">
    <property type="protein sequence ID" value="CBW24976.1"/>
    <property type="molecule type" value="Genomic_DNA"/>
</dbReference>
<protein>
    <submittedName>
        <fullName evidence="2">Integral membrane protein</fullName>
    </submittedName>
</protein>
<evidence type="ECO:0000256" key="1">
    <source>
        <dbReference type="SAM" id="Phobius"/>
    </source>
</evidence>
<reference evidence="3" key="1">
    <citation type="journal article" date="2013" name="ISME J.">
        <title>A small predatory core genome in the divergent marine Bacteriovorax marinus SJ and the terrestrial Bdellovibrio bacteriovorus.</title>
        <authorList>
            <person name="Crossman L.C."/>
            <person name="Chen H."/>
            <person name="Cerdeno-Tarraga A.M."/>
            <person name="Brooks K."/>
            <person name="Quail M.A."/>
            <person name="Pineiro S.A."/>
            <person name="Hobley L."/>
            <person name="Sockett R.E."/>
            <person name="Bentley S.D."/>
            <person name="Parkhill J."/>
            <person name="Williams H.N."/>
            <person name="Stine O.C."/>
        </authorList>
    </citation>
    <scope>NUCLEOTIDE SEQUENCE [LARGE SCALE GENOMIC DNA]</scope>
    <source>
        <strain evidence="3">ATCC BAA-682 / DSM 15412 / SJ</strain>
    </source>
</reference>
<gene>
    <name evidence="2" type="ordered locus">BMS_0034</name>
</gene>
<feature type="transmembrane region" description="Helical" evidence="1">
    <location>
        <begin position="6"/>
        <end position="23"/>
    </location>
</feature>
<dbReference type="AlphaFoldDB" id="E1X1Q7"/>